<feature type="transmembrane region" description="Helical" evidence="1">
    <location>
        <begin position="116"/>
        <end position="138"/>
    </location>
</feature>
<dbReference type="AlphaFoldDB" id="A0A2T0WL32"/>
<dbReference type="EMBL" id="PVTR01000006">
    <property type="protein sequence ID" value="PRY87397.1"/>
    <property type="molecule type" value="Genomic_DNA"/>
</dbReference>
<name>A0A2T0WL32_9BACT</name>
<sequence length="236" mass="27257">MIITILLLLLVLLGFGPRFYLRPFFDQPRHLQMAQLPIYLILHGMLMTLWYILLLVQSALVNTKNIKLHMRLGWVLGVIAILAVIFAIPVMMGFAPRMHALGFLDVNNAERLWLQNVMWTNDLLALITFSGMVGIGFFNRKNKSLHRTMMLFASMAFTGPATGRLFEWMAPALFMEGTVLVFVLFPLSVVIHDWVKEKKFPKYPLWGLLALLMMITLTFLLPSFEFWTALFRSHLR</sequence>
<keyword evidence="3" id="KW-1185">Reference proteome</keyword>
<evidence type="ECO:0000313" key="3">
    <source>
        <dbReference type="Proteomes" id="UP000238157"/>
    </source>
</evidence>
<evidence type="ECO:0000256" key="1">
    <source>
        <dbReference type="SAM" id="Phobius"/>
    </source>
</evidence>
<keyword evidence="1" id="KW-1133">Transmembrane helix</keyword>
<feature type="transmembrane region" description="Helical" evidence="1">
    <location>
        <begin position="172"/>
        <end position="191"/>
    </location>
</feature>
<evidence type="ECO:0000313" key="2">
    <source>
        <dbReference type="EMBL" id="PRY87397.1"/>
    </source>
</evidence>
<feature type="transmembrane region" description="Helical" evidence="1">
    <location>
        <begin position="37"/>
        <end position="60"/>
    </location>
</feature>
<gene>
    <name evidence="2" type="ORF">CLW00_10616</name>
</gene>
<feature type="transmembrane region" description="Helical" evidence="1">
    <location>
        <begin position="72"/>
        <end position="96"/>
    </location>
</feature>
<proteinExistence type="predicted"/>
<feature type="transmembrane region" description="Helical" evidence="1">
    <location>
        <begin position="203"/>
        <end position="224"/>
    </location>
</feature>
<keyword evidence="1" id="KW-0812">Transmembrane</keyword>
<keyword evidence="1" id="KW-0472">Membrane</keyword>
<comment type="caution">
    <text evidence="2">The sequence shown here is derived from an EMBL/GenBank/DDBJ whole genome shotgun (WGS) entry which is preliminary data.</text>
</comment>
<protein>
    <submittedName>
        <fullName evidence="2">Uncharacterized protein</fullName>
    </submittedName>
</protein>
<reference evidence="2 3" key="1">
    <citation type="submission" date="2018-03" db="EMBL/GenBank/DDBJ databases">
        <title>Genomic Encyclopedia of Archaeal and Bacterial Type Strains, Phase II (KMG-II): from individual species to whole genera.</title>
        <authorList>
            <person name="Goeker M."/>
        </authorList>
    </citation>
    <scope>NUCLEOTIDE SEQUENCE [LARGE SCALE GENOMIC DNA]</scope>
    <source>
        <strain evidence="2 3">DSM 27929</strain>
    </source>
</reference>
<dbReference type="Proteomes" id="UP000238157">
    <property type="component" value="Unassembled WGS sequence"/>
</dbReference>
<accession>A0A2T0WL32</accession>
<organism evidence="2 3">
    <name type="scientific">Mongoliibacter ruber</name>
    <dbReference type="NCBI Taxonomy" id="1750599"/>
    <lineage>
        <taxon>Bacteria</taxon>
        <taxon>Pseudomonadati</taxon>
        <taxon>Bacteroidota</taxon>
        <taxon>Cytophagia</taxon>
        <taxon>Cytophagales</taxon>
        <taxon>Cyclobacteriaceae</taxon>
        <taxon>Mongoliibacter</taxon>
    </lineage>
</organism>